<evidence type="ECO:0000313" key="3">
    <source>
        <dbReference type="Proteomes" id="UP000758168"/>
    </source>
</evidence>
<accession>A0ABS4ZCK0</accession>
<sequence>MGTATDAPSAAPGPDDLAAAFGLVDVGPGSLSPWSAVFRATAPGGAPVVVKRTAHRAENARAMAGWTTAAAAAGFPVVAPVPLAVDNPQRVGEDWWVVYPWVEGEVYRGAREQVRQAGDLLGRQHALAVDASALRGYRWPDVDPDAVAAELAALAGRVPEPELLADLAGRWARQLPALRSAGLPAAGVSSDFKAVNLVWAGTRGPVLVDPDNGGREPRLFDLALAVLLFHHECPTAPGRLFDAGEWATFRDAYRAHVRLDAAEQRLWAETVDHLLWEEGSWALADQDDDAWADPRQGAFLRDLATTRLDRFPLT</sequence>
<gene>
    <name evidence="2" type="ORF">JOF54_003382</name>
</gene>
<name>A0ABS4ZCK0_9ACTN</name>
<dbReference type="InterPro" id="IPR002575">
    <property type="entry name" value="Aminoglycoside_PTrfase"/>
</dbReference>
<dbReference type="SUPFAM" id="SSF56112">
    <property type="entry name" value="Protein kinase-like (PK-like)"/>
    <property type="match status" value="1"/>
</dbReference>
<comment type="caution">
    <text evidence="2">The sequence shown here is derived from an EMBL/GenBank/DDBJ whole genome shotgun (WGS) entry which is preliminary data.</text>
</comment>
<dbReference type="Proteomes" id="UP000758168">
    <property type="component" value="Unassembled WGS sequence"/>
</dbReference>
<dbReference type="Gene3D" id="3.90.1200.10">
    <property type="match status" value="1"/>
</dbReference>
<dbReference type="EMBL" id="JAGIOB010000001">
    <property type="protein sequence ID" value="MBP2418460.1"/>
    <property type="molecule type" value="Genomic_DNA"/>
</dbReference>
<dbReference type="InterPro" id="IPR011009">
    <property type="entry name" value="Kinase-like_dom_sf"/>
</dbReference>
<evidence type="ECO:0000313" key="2">
    <source>
        <dbReference type="EMBL" id="MBP2418460.1"/>
    </source>
</evidence>
<keyword evidence="3" id="KW-1185">Reference proteome</keyword>
<organism evidence="2 3">
    <name type="scientific">Microlunatus capsulatus</name>
    <dbReference type="NCBI Taxonomy" id="99117"/>
    <lineage>
        <taxon>Bacteria</taxon>
        <taxon>Bacillati</taxon>
        <taxon>Actinomycetota</taxon>
        <taxon>Actinomycetes</taxon>
        <taxon>Propionibacteriales</taxon>
        <taxon>Propionibacteriaceae</taxon>
        <taxon>Microlunatus</taxon>
    </lineage>
</organism>
<protein>
    <submittedName>
        <fullName evidence="2">Spectinomycin phosphotransferase</fullName>
    </submittedName>
</protein>
<dbReference type="RefSeq" id="WP_210057966.1">
    <property type="nucleotide sequence ID" value="NZ_BAAAMH010000002.1"/>
</dbReference>
<evidence type="ECO:0000259" key="1">
    <source>
        <dbReference type="Pfam" id="PF01636"/>
    </source>
</evidence>
<proteinExistence type="predicted"/>
<reference evidence="2 3" key="1">
    <citation type="submission" date="2021-03" db="EMBL/GenBank/DDBJ databases">
        <title>Sequencing the genomes of 1000 actinobacteria strains.</title>
        <authorList>
            <person name="Klenk H.-P."/>
        </authorList>
    </citation>
    <scope>NUCLEOTIDE SEQUENCE [LARGE SCALE GENOMIC DNA]</scope>
    <source>
        <strain evidence="2 3">DSM 12936</strain>
    </source>
</reference>
<dbReference type="Pfam" id="PF01636">
    <property type="entry name" value="APH"/>
    <property type="match status" value="1"/>
</dbReference>
<feature type="domain" description="Aminoglycoside phosphotransferase" evidence="1">
    <location>
        <begin position="34"/>
        <end position="245"/>
    </location>
</feature>